<feature type="transmembrane region" description="Helical" evidence="14">
    <location>
        <begin position="323"/>
        <end position="345"/>
    </location>
</feature>
<gene>
    <name evidence="17" type="ORF">Mkiyose1413_22700</name>
    <name evidence="16" type="ORF">SRL2020028_34570</name>
</gene>
<evidence type="ECO:0000313" key="17">
    <source>
        <dbReference type="EMBL" id="GLD30387.1"/>
    </source>
</evidence>
<keyword evidence="7 12" id="KW-0547">Nucleotide-binding</keyword>
<feature type="region of interest" description="Disordered" evidence="13">
    <location>
        <begin position="283"/>
        <end position="318"/>
    </location>
</feature>
<dbReference type="InterPro" id="IPR011009">
    <property type="entry name" value="Kinase-like_dom_sf"/>
</dbReference>
<dbReference type="PROSITE" id="PS00108">
    <property type="entry name" value="PROTEIN_KINASE_ST"/>
    <property type="match status" value="1"/>
</dbReference>
<sequence length="620" mass="64334">MTGPAGDAGTPSPAWSRAGSRFGPYVLHRLLGSGGFGEVYAAEDTVMHRTVALKLLSPTYSRNPAFRERLFREAHTAGRLHDPHVVPIHGCGEIDGQLYIDMRLIDGTDLQTVLDRGGAMPPARAVHIIRQIASALDAAHAETVIHRDVKPGNILLGRNDFACLVDFGLANAATDNKLTSEGTTIGSFAYLAPERLVSGQVTPGADIYALACVLYECLTGSAPYAGRTEIPAIIAAHLNTPPPRPSQMRPGIPSGFDDVIARGMAKEPSARYHSAGELGAAAQRALQTAPPNSDWAAQTAAAPTVEQPIDRPRPRPAKSRRRTLLVLAALTIVAAAVVTSVVLMGDRASERSTAPAAQTSTAPAPPSSTAPALNAVRLPVIGMGELVGVAIGGDGAVYFADSSAARIYQLAPNAAAPVELPLRGLTRPQYVGVDAAGAVYVSDLLSAGNGRVVKLDRGATTATELPFGRMIPTGVTVDSAGNLYVTSVDQVYKLAAGATAPVVLPFGPGPFEGVAVDNSGNVYAQQLGRVLKLAPDATSPAQLPFGQIGRGQGIAVDSQGTVFVIDNAANMGRLLKLPAGATSPSLVAAPETQSFGGIAIDKANFVYLTEYNRLLRLGAG</sequence>
<keyword evidence="11 14" id="KW-0472">Membrane</keyword>
<evidence type="ECO:0000256" key="3">
    <source>
        <dbReference type="ARBA" id="ARBA00022475"/>
    </source>
</evidence>
<dbReference type="EMBL" id="BRXE01000043">
    <property type="protein sequence ID" value="GLB84201.1"/>
    <property type="molecule type" value="Genomic_DNA"/>
</dbReference>
<dbReference type="PROSITE" id="PS00107">
    <property type="entry name" value="PROTEIN_KINASE_ATP"/>
    <property type="match status" value="1"/>
</dbReference>
<keyword evidence="9 12" id="KW-0067">ATP-binding</keyword>
<evidence type="ECO:0000256" key="5">
    <source>
        <dbReference type="ARBA" id="ARBA00022679"/>
    </source>
</evidence>
<evidence type="ECO:0000256" key="12">
    <source>
        <dbReference type="PROSITE-ProRule" id="PRU10141"/>
    </source>
</evidence>
<dbReference type="InterPro" id="IPR011042">
    <property type="entry name" value="6-blade_b-propeller_TolB-like"/>
</dbReference>
<dbReference type="Proteomes" id="UP001064782">
    <property type="component" value="Unassembled WGS sequence"/>
</dbReference>
<dbReference type="SMART" id="SM00220">
    <property type="entry name" value="S_TKc"/>
    <property type="match status" value="1"/>
</dbReference>
<dbReference type="EMBL" id="BRZI01000013">
    <property type="protein sequence ID" value="GLD30387.1"/>
    <property type="molecule type" value="Genomic_DNA"/>
</dbReference>
<name>A0A9P3Q655_9MYCO</name>
<dbReference type="Gene3D" id="1.10.510.10">
    <property type="entry name" value="Transferase(Phosphotransferase) domain 1"/>
    <property type="match status" value="1"/>
</dbReference>
<dbReference type="FunFam" id="1.10.510.10:FF:000021">
    <property type="entry name" value="Serine/threonine protein kinase"/>
    <property type="match status" value="1"/>
</dbReference>
<keyword evidence="4" id="KW-0723">Serine/threonine-protein kinase</keyword>
<dbReference type="SUPFAM" id="SSF56112">
    <property type="entry name" value="Protein kinase-like (PK-like)"/>
    <property type="match status" value="1"/>
</dbReference>
<evidence type="ECO:0000256" key="8">
    <source>
        <dbReference type="ARBA" id="ARBA00022777"/>
    </source>
</evidence>
<evidence type="ECO:0000256" key="13">
    <source>
        <dbReference type="SAM" id="MobiDB-lite"/>
    </source>
</evidence>
<dbReference type="SUPFAM" id="SSF63829">
    <property type="entry name" value="Calcium-dependent phosphotriesterase"/>
    <property type="match status" value="1"/>
</dbReference>
<evidence type="ECO:0000256" key="11">
    <source>
        <dbReference type="ARBA" id="ARBA00023136"/>
    </source>
</evidence>
<dbReference type="Gene3D" id="3.30.200.20">
    <property type="entry name" value="Phosphorylase Kinase, domain 1"/>
    <property type="match status" value="1"/>
</dbReference>
<feature type="domain" description="Protein kinase" evidence="15">
    <location>
        <begin position="25"/>
        <end position="286"/>
    </location>
</feature>
<protein>
    <recommendedName>
        <fullName evidence="2">non-specific serine/threonine protein kinase</fullName>
        <ecNumber evidence="2">2.7.11.1</ecNumber>
    </recommendedName>
</protein>
<comment type="caution">
    <text evidence="17">The sequence shown here is derived from an EMBL/GenBank/DDBJ whole genome shotgun (WGS) entry which is preliminary data.</text>
</comment>
<keyword evidence="10 14" id="KW-1133">Transmembrane helix</keyword>
<dbReference type="EC" id="2.7.11.1" evidence="2"/>
<dbReference type="FunFam" id="3.30.200.20:FF:000348">
    <property type="entry name" value="Serine/threonine protein kinase"/>
    <property type="match status" value="1"/>
</dbReference>
<dbReference type="GO" id="GO:0005886">
    <property type="term" value="C:plasma membrane"/>
    <property type="evidence" value="ECO:0007669"/>
    <property type="project" value="UniProtKB-SubCell"/>
</dbReference>
<evidence type="ECO:0000256" key="1">
    <source>
        <dbReference type="ARBA" id="ARBA00004162"/>
    </source>
</evidence>
<feature type="binding site" evidence="12">
    <location>
        <position position="54"/>
    </location>
    <ligand>
        <name>ATP</name>
        <dbReference type="ChEBI" id="CHEBI:30616"/>
    </ligand>
</feature>
<keyword evidence="18" id="KW-1185">Reference proteome</keyword>
<dbReference type="InterPro" id="IPR017441">
    <property type="entry name" value="Protein_kinase_ATP_BS"/>
</dbReference>
<evidence type="ECO:0000256" key="7">
    <source>
        <dbReference type="ARBA" id="ARBA00022741"/>
    </source>
</evidence>
<keyword evidence="8" id="KW-0418">Kinase</keyword>
<organism evidence="17 18">
    <name type="scientific">Mycobacterium kiyosense</name>
    <dbReference type="NCBI Taxonomy" id="2871094"/>
    <lineage>
        <taxon>Bacteria</taxon>
        <taxon>Bacillati</taxon>
        <taxon>Actinomycetota</taxon>
        <taxon>Actinomycetes</taxon>
        <taxon>Mycobacteriales</taxon>
        <taxon>Mycobacteriaceae</taxon>
        <taxon>Mycobacterium</taxon>
    </lineage>
</organism>
<evidence type="ECO:0000313" key="16">
    <source>
        <dbReference type="EMBL" id="GLB84201.1"/>
    </source>
</evidence>
<proteinExistence type="predicted"/>
<dbReference type="CDD" id="cd14014">
    <property type="entry name" value="STKc_PknB_like"/>
    <property type="match status" value="1"/>
</dbReference>
<reference evidence="17" key="1">
    <citation type="submission" date="2022-08" db="EMBL/GenBank/DDBJ databases">
        <title>Mycobacterium kiyosense sp. nov., scotochromogenic slow-glowing species isolated from respiratory specimens.</title>
        <authorList>
            <person name="Fukano H."/>
            <person name="Kazumi Y."/>
            <person name="Sakagami N."/>
            <person name="Ato M."/>
            <person name="Mitarai S."/>
            <person name="Hoshino Y."/>
        </authorList>
    </citation>
    <scope>NUCLEOTIDE SEQUENCE</scope>
    <source>
        <strain evidence="17">1413</strain>
        <strain evidence="16">SRL2020-028</strain>
    </source>
</reference>
<keyword evidence="5" id="KW-0808">Transferase</keyword>
<keyword evidence="3" id="KW-1003">Cell membrane</keyword>
<comment type="subcellular location">
    <subcellularLocation>
        <location evidence="1">Cell membrane</location>
        <topology evidence="1">Single-pass membrane protein</topology>
    </subcellularLocation>
</comment>
<dbReference type="GO" id="GO:0005524">
    <property type="term" value="F:ATP binding"/>
    <property type="evidence" value="ECO:0007669"/>
    <property type="project" value="UniProtKB-UniRule"/>
</dbReference>
<dbReference type="Pfam" id="PF00069">
    <property type="entry name" value="Pkinase"/>
    <property type="match status" value="1"/>
</dbReference>
<accession>A0A9P3Q655</accession>
<dbReference type="RefSeq" id="WP_289625002.1">
    <property type="nucleotide sequence ID" value="NZ_BRXE01000043.1"/>
</dbReference>
<evidence type="ECO:0000313" key="18">
    <source>
        <dbReference type="Proteomes" id="UP001064782"/>
    </source>
</evidence>
<evidence type="ECO:0000256" key="4">
    <source>
        <dbReference type="ARBA" id="ARBA00022527"/>
    </source>
</evidence>
<dbReference type="Gene3D" id="2.120.10.30">
    <property type="entry name" value="TolB, C-terminal domain"/>
    <property type="match status" value="1"/>
</dbReference>
<dbReference type="PROSITE" id="PS50011">
    <property type="entry name" value="PROTEIN_KINASE_DOM"/>
    <property type="match status" value="1"/>
</dbReference>
<dbReference type="PANTHER" id="PTHR43289">
    <property type="entry name" value="MITOGEN-ACTIVATED PROTEIN KINASE KINASE KINASE 20-RELATED"/>
    <property type="match status" value="1"/>
</dbReference>
<evidence type="ECO:0000256" key="9">
    <source>
        <dbReference type="ARBA" id="ARBA00022840"/>
    </source>
</evidence>
<evidence type="ECO:0000256" key="10">
    <source>
        <dbReference type="ARBA" id="ARBA00022989"/>
    </source>
</evidence>
<dbReference type="AlphaFoldDB" id="A0A9P3Q655"/>
<dbReference type="GO" id="GO:0080090">
    <property type="term" value="P:regulation of primary metabolic process"/>
    <property type="evidence" value="ECO:0007669"/>
    <property type="project" value="UniProtKB-ARBA"/>
</dbReference>
<evidence type="ECO:0000256" key="14">
    <source>
        <dbReference type="SAM" id="Phobius"/>
    </source>
</evidence>
<dbReference type="GO" id="GO:0004674">
    <property type="term" value="F:protein serine/threonine kinase activity"/>
    <property type="evidence" value="ECO:0007669"/>
    <property type="project" value="UniProtKB-KW"/>
</dbReference>
<dbReference type="InterPro" id="IPR008271">
    <property type="entry name" value="Ser/Thr_kinase_AS"/>
</dbReference>
<evidence type="ECO:0000256" key="6">
    <source>
        <dbReference type="ARBA" id="ARBA00022692"/>
    </source>
</evidence>
<dbReference type="Proteomes" id="UP001165663">
    <property type="component" value="Unassembled WGS sequence"/>
</dbReference>
<keyword evidence="6 14" id="KW-0812">Transmembrane</keyword>
<dbReference type="InterPro" id="IPR000719">
    <property type="entry name" value="Prot_kinase_dom"/>
</dbReference>
<evidence type="ECO:0000259" key="15">
    <source>
        <dbReference type="PROSITE" id="PS50011"/>
    </source>
</evidence>
<evidence type="ECO:0000256" key="2">
    <source>
        <dbReference type="ARBA" id="ARBA00012513"/>
    </source>
</evidence>
<dbReference type="PANTHER" id="PTHR43289:SF6">
    <property type="entry name" value="SERINE_THREONINE-PROTEIN KINASE NEKL-3"/>
    <property type="match status" value="1"/>
</dbReference>